<gene>
    <name evidence="7" type="ORF">SS50377_10755</name>
    <name evidence="8" type="ORF">SS50377_22665</name>
</gene>
<accession>V6LWM8</accession>
<sequence length="139" mass="16022">MFDSDEQFVKEATLLLRIGFAGMFLQGSITFSSGVFQMRRQIVAATLLQVFRLIINVIGIYVIPLYLDIKWIFIVPTTTEIRGFIMSQIIIWQQSHYFKKLADKQDVDSEEQEKNQDASISPCRSHLQTAQCVNNNNQE</sequence>
<feature type="transmembrane region" description="Helical" evidence="6">
    <location>
        <begin position="12"/>
        <end position="31"/>
    </location>
</feature>
<keyword evidence="9" id="KW-1185">Reference proteome</keyword>
<dbReference type="Proteomes" id="UP000018208">
    <property type="component" value="Unassembled WGS sequence"/>
</dbReference>
<keyword evidence="4 6" id="KW-1133">Transmembrane helix</keyword>
<evidence type="ECO:0000256" key="2">
    <source>
        <dbReference type="ARBA" id="ARBA00022475"/>
    </source>
</evidence>
<feature type="transmembrane region" description="Helical" evidence="6">
    <location>
        <begin position="43"/>
        <end position="63"/>
    </location>
</feature>
<dbReference type="PANTHER" id="PTHR43823:SF3">
    <property type="entry name" value="MULTIDRUG EXPORT PROTEIN MEPA"/>
    <property type="match status" value="1"/>
</dbReference>
<evidence type="ECO:0000256" key="6">
    <source>
        <dbReference type="SAM" id="Phobius"/>
    </source>
</evidence>
<keyword evidence="5 6" id="KW-0472">Membrane</keyword>
<dbReference type="EMBL" id="KI545969">
    <property type="protein sequence ID" value="EST48985.1"/>
    <property type="molecule type" value="Genomic_DNA"/>
</dbReference>
<evidence type="ECO:0000256" key="1">
    <source>
        <dbReference type="ARBA" id="ARBA00004651"/>
    </source>
</evidence>
<organism evidence="7">
    <name type="scientific">Spironucleus salmonicida</name>
    <dbReference type="NCBI Taxonomy" id="348837"/>
    <lineage>
        <taxon>Eukaryota</taxon>
        <taxon>Metamonada</taxon>
        <taxon>Diplomonadida</taxon>
        <taxon>Hexamitidae</taxon>
        <taxon>Hexamitinae</taxon>
        <taxon>Spironucleus</taxon>
    </lineage>
</organism>
<dbReference type="InterPro" id="IPR051327">
    <property type="entry name" value="MATE_MepA_subfamily"/>
</dbReference>
<keyword evidence="2" id="KW-1003">Cell membrane</keyword>
<keyword evidence="3 6" id="KW-0812">Transmembrane</keyword>
<dbReference type="PANTHER" id="PTHR43823">
    <property type="entry name" value="SPORULATION PROTEIN YKVU"/>
    <property type="match status" value="1"/>
</dbReference>
<evidence type="ECO:0000313" key="9">
    <source>
        <dbReference type="Proteomes" id="UP000018208"/>
    </source>
</evidence>
<name>V6LWM8_9EUKA</name>
<protein>
    <submittedName>
        <fullName evidence="7">Na+ driven multidrug efflux pump</fullName>
    </submittedName>
</protein>
<dbReference type="EMBL" id="AUWU02000003">
    <property type="protein sequence ID" value="KAH0575044.1"/>
    <property type="molecule type" value="Genomic_DNA"/>
</dbReference>
<evidence type="ECO:0000256" key="3">
    <source>
        <dbReference type="ARBA" id="ARBA00022692"/>
    </source>
</evidence>
<evidence type="ECO:0000313" key="7">
    <source>
        <dbReference type="EMBL" id="EST48985.1"/>
    </source>
</evidence>
<evidence type="ECO:0000313" key="8">
    <source>
        <dbReference type="EMBL" id="KAH0575044.1"/>
    </source>
</evidence>
<comment type="subcellular location">
    <subcellularLocation>
        <location evidence="1">Cell membrane</location>
        <topology evidence="1">Multi-pass membrane protein</topology>
    </subcellularLocation>
</comment>
<evidence type="ECO:0000256" key="4">
    <source>
        <dbReference type="ARBA" id="ARBA00022989"/>
    </source>
</evidence>
<dbReference type="AlphaFoldDB" id="V6LWM8"/>
<dbReference type="VEuPathDB" id="GiardiaDB:SS50377_22665"/>
<reference evidence="8" key="2">
    <citation type="submission" date="2020-12" db="EMBL/GenBank/DDBJ databases">
        <title>New Spironucleus salmonicida genome in near-complete chromosomes.</title>
        <authorList>
            <person name="Xu F."/>
            <person name="Kurt Z."/>
            <person name="Jimenez-Gonzalez A."/>
            <person name="Astvaldsson A."/>
            <person name="Andersson J.O."/>
            <person name="Svard S.G."/>
        </authorList>
    </citation>
    <scope>NUCLEOTIDE SEQUENCE</scope>
    <source>
        <strain evidence="8">ATCC 50377</strain>
    </source>
</reference>
<proteinExistence type="predicted"/>
<reference evidence="7 8" key="1">
    <citation type="journal article" date="2014" name="PLoS Genet.">
        <title>The Genome of Spironucleus salmonicida Highlights a Fish Pathogen Adapted to Fluctuating Environments.</title>
        <authorList>
            <person name="Xu F."/>
            <person name="Jerlstrom-Hultqvist J."/>
            <person name="Einarsson E."/>
            <person name="Astvaldsson A."/>
            <person name="Svard S.G."/>
            <person name="Andersson J.O."/>
        </authorList>
    </citation>
    <scope>NUCLEOTIDE SEQUENCE</scope>
    <source>
        <strain evidence="8">ATCC 50377</strain>
    </source>
</reference>
<evidence type="ECO:0000256" key="5">
    <source>
        <dbReference type="ARBA" id="ARBA00023136"/>
    </source>
</evidence>
<dbReference type="GO" id="GO:0005886">
    <property type="term" value="C:plasma membrane"/>
    <property type="evidence" value="ECO:0007669"/>
    <property type="project" value="UniProtKB-SubCell"/>
</dbReference>